<dbReference type="InterPro" id="IPR013655">
    <property type="entry name" value="PAS_fold_3"/>
</dbReference>
<dbReference type="RefSeq" id="WP_105328984.1">
    <property type="nucleotide sequence ID" value="NZ_PUHY01000005.1"/>
</dbReference>
<evidence type="ECO:0000256" key="10">
    <source>
        <dbReference type="ARBA" id="ARBA00022840"/>
    </source>
</evidence>
<keyword evidence="11" id="KW-0902">Two-component regulatory system</keyword>
<dbReference type="EMBL" id="PUHY01000005">
    <property type="protein sequence ID" value="PQO37735.1"/>
    <property type="molecule type" value="Genomic_DNA"/>
</dbReference>
<dbReference type="InterPro" id="IPR001610">
    <property type="entry name" value="PAC"/>
</dbReference>
<proteinExistence type="predicted"/>
<dbReference type="CDD" id="cd00075">
    <property type="entry name" value="HATPase"/>
    <property type="match status" value="1"/>
</dbReference>
<dbReference type="SUPFAM" id="SSF47384">
    <property type="entry name" value="Homodimeric domain of signal transducing histidine kinase"/>
    <property type="match status" value="1"/>
</dbReference>
<dbReference type="FunFam" id="3.30.450.20:FF:000099">
    <property type="entry name" value="Sensory box sensor histidine kinase"/>
    <property type="match status" value="1"/>
</dbReference>
<keyword evidence="14" id="KW-0175">Coiled coil</keyword>
<dbReference type="SMART" id="SM00091">
    <property type="entry name" value="PAS"/>
    <property type="match status" value="4"/>
</dbReference>
<protein>
    <recommendedName>
        <fullName evidence="4">histidine kinase</fullName>
        <ecNumber evidence="4">2.7.13.3</ecNumber>
    </recommendedName>
</protein>
<dbReference type="EC" id="2.7.13.3" evidence="4"/>
<dbReference type="SMART" id="SM00086">
    <property type="entry name" value="PAC"/>
    <property type="match status" value="4"/>
</dbReference>
<keyword evidence="9" id="KW-0418">Kinase</keyword>
<evidence type="ECO:0000313" key="20">
    <source>
        <dbReference type="Proteomes" id="UP000238322"/>
    </source>
</evidence>
<sequence>MADDSLQEQFDALKRQLAETQAQLTSLQNDLVARKSDVSHQLAENELLQVTLECIGDAVITTNEQGEVEFLNPVAQQLTGWSNDDARGKPLETVFVIQSEVTGLPAENPVSRCLREGHVVGLANHTILIAKDGRTFPIDDSAAPIRDHQGKVRGAVLVFRDVTERRQAEEAIRSARSRLNTTLAAGEIGTWEFDISSDRVDADQNMARIFGVSDESADGGPFSEFAAAIHPDDREEVAAKIAKALENDNSLEMSCRVINAEGETRWLIARGQVERDENGKAVRLPGVVVDITGERRAEQQLRVSESKWRLALEAAGMGAWNVDKRTNTLTSDSRFNMIYTGSPKQINLEQAYEAIHPDDRDRVRSLVARAVDRENPETYAAEYRVVHPDGSIHWVYAKGRATFEHYGSERSLISFDGTVIDITDRVQIQEKLRESETQFRQLADAISQLAWMADPDGHIYWYNDRWYQYTGTTKEDMLGWGWQSVHDENVLPKVLERWQASIKSGKPFSMSFPLRGADGVFRPFLTKIMPLLDQAGNVTRWFGTNTDISEQHELQEELRRVAAELSESDRRKDEFLATLAHELRNPLSPIKSATQLMRLIDNDPDQFRELSELIDRQVVQMVRLIDDLLDISRISLGKIELKTEACDVRSAIRSALESATPLIENLGHRLHVDIGESPLLVQGDSTRLAQILINLLNNAAKYTEQPGDIWLTAKQEGDEVVVSVRDNGIGIEEHELARVFEMFHQVKEKQQHGQSGLGIGLSLVKSLVALHKGSVEIRSEGVGHGSTFIVRLPVLVEGMETAKLPASGYEEAGNGRAVRVLVVEDARANRAILVRLLEKLGHTVEQAVNGLDGLDKVEAFRPEVILTDISMPMMNGIEMVRKIRETDQQTVIVAMSGYGQATDREVANAAGFNGYIVKPVDIRDLERVFSELLDHEAK</sequence>
<feature type="domain" description="Response regulatory" evidence="16">
    <location>
        <begin position="819"/>
        <end position="933"/>
    </location>
</feature>
<dbReference type="InterPro" id="IPR000700">
    <property type="entry name" value="PAS-assoc_C"/>
</dbReference>
<dbReference type="FunFam" id="3.30.565.10:FF:000023">
    <property type="entry name" value="PAS domain-containing sensor histidine kinase"/>
    <property type="match status" value="1"/>
</dbReference>
<feature type="domain" description="PAC" evidence="18">
    <location>
        <begin position="122"/>
        <end position="174"/>
    </location>
</feature>
<feature type="domain" description="PAC" evidence="18">
    <location>
        <begin position="251"/>
        <end position="303"/>
    </location>
</feature>
<name>A0A2S8FZW4_9BACT</name>
<dbReference type="InterPro" id="IPR003661">
    <property type="entry name" value="HisK_dim/P_dom"/>
</dbReference>
<dbReference type="FunFam" id="1.10.287.130:FF:000001">
    <property type="entry name" value="Two-component sensor histidine kinase"/>
    <property type="match status" value="1"/>
</dbReference>
<dbReference type="AlphaFoldDB" id="A0A2S8FZW4"/>
<dbReference type="CDD" id="cd00130">
    <property type="entry name" value="PAS"/>
    <property type="match status" value="4"/>
</dbReference>
<evidence type="ECO:0000256" key="4">
    <source>
        <dbReference type="ARBA" id="ARBA00012438"/>
    </source>
</evidence>
<evidence type="ECO:0000256" key="11">
    <source>
        <dbReference type="ARBA" id="ARBA00023012"/>
    </source>
</evidence>
<dbReference type="SUPFAM" id="SSF52172">
    <property type="entry name" value="CheY-like"/>
    <property type="match status" value="1"/>
</dbReference>
<dbReference type="GO" id="GO:0000155">
    <property type="term" value="F:phosphorelay sensor kinase activity"/>
    <property type="evidence" value="ECO:0007669"/>
    <property type="project" value="InterPro"/>
</dbReference>
<evidence type="ECO:0000256" key="12">
    <source>
        <dbReference type="ARBA" id="ARBA00023136"/>
    </source>
</evidence>
<dbReference type="PROSITE" id="PS50113">
    <property type="entry name" value="PAC"/>
    <property type="match status" value="4"/>
</dbReference>
<dbReference type="InterPro" id="IPR011006">
    <property type="entry name" value="CheY-like_superfamily"/>
</dbReference>
<dbReference type="PROSITE" id="PS50109">
    <property type="entry name" value="HIS_KIN"/>
    <property type="match status" value="1"/>
</dbReference>
<evidence type="ECO:0000256" key="7">
    <source>
        <dbReference type="ARBA" id="ARBA00022679"/>
    </source>
</evidence>
<dbReference type="InterPro" id="IPR004358">
    <property type="entry name" value="Sig_transdc_His_kin-like_C"/>
</dbReference>
<feature type="coiled-coil region" evidence="14">
    <location>
        <begin position="3"/>
        <end position="30"/>
    </location>
</feature>
<dbReference type="Gene3D" id="3.40.50.2300">
    <property type="match status" value="1"/>
</dbReference>
<keyword evidence="12" id="KW-0472">Membrane</keyword>
<feature type="domain" description="PAC" evidence="18">
    <location>
        <begin position="508"/>
        <end position="560"/>
    </location>
</feature>
<dbReference type="InterPro" id="IPR036097">
    <property type="entry name" value="HisK_dim/P_sf"/>
</dbReference>
<evidence type="ECO:0000256" key="9">
    <source>
        <dbReference type="ARBA" id="ARBA00022777"/>
    </source>
</evidence>
<evidence type="ECO:0000256" key="6">
    <source>
        <dbReference type="ARBA" id="ARBA00022553"/>
    </source>
</evidence>
<dbReference type="Pfam" id="PF02518">
    <property type="entry name" value="HATPase_c"/>
    <property type="match status" value="1"/>
</dbReference>
<evidence type="ECO:0000256" key="1">
    <source>
        <dbReference type="ARBA" id="ARBA00000085"/>
    </source>
</evidence>
<dbReference type="InterPro" id="IPR001789">
    <property type="entry name" value="Sig_transdc_resp-reg_receiver"/>
</dbReference>
<dbReference type="InterPro" id="IPR036890">
    <property type="entry name" value="HATPase_C_sf"/>
</dbReference>
<dbReference type="GO" id="GO:0045121">
    <property type="term" value="C:membrane raft"/>
    <property type="evidence" value="ECO:0007669"/>
    <property type="project" value="UniProtKB-SubCell"/>
</dbReference>
<dbReference type="Gene3D" id="1.10.287.130">
    <property type="match status" value="1"/>
</dbReference>
<dbReference type="GO" id="GO:0005886">
    <property type="term" value="C:plasma membrane"/>
    <property type="evidence" value="ECO:0007669"/>
    <property type="project" value="UniProtKB-SubCell"/>
</dbReference>
<evidence type="ECO:0000259" key="16">
    <source>
        <dbReference type="PROSITE" id="PS50110"/>
    </source>
</evidence>
<dbReference type="PANTHER" id="PTHR43304:SF1">
    <property type="entry name" value="PAC DOMAIN-CONTAINING PROTEIN"/>
    <property type="match status" value="1"/>
</dbReference>
<dbReference type="Pfam" id="PF08447">
    <property type="entry name" value="PAS_3"/>
    <property type="match status" value="2"/>
</dbReference>
<evidence type="ECO:0000259" key="18">
    <source>
        <dbReference type="PROSITE" id="PS50113"/>
    </source>
</evidence>
<dbReference type="Pfam" id="PF00512">
    <property type="entry name" value="HisKA"/>
    <property type="match status" value="1"/>
</dbReference>
<evidence type="ECO:0000313" key="19">
    <source>
        <dbReference type="EMBL" id="PQO37735.1"/>
    </source>
</evidence>
<evidence type="ECO:0000256" key="13">
    <source>
        <dbReference type="PROSITE-ProRule" id="PRU00169"/>
    </source>
</evidence>
<dbReference type="Pfam" id="PF00072">
    <property type="entry name" value="Response_reg"/>
    <property type="match status" value="1"/>
</dbReference>
<dbReference type="CDD" id="cd00082">
    <property type="entry name" value="HisKA"/>
    <property type="match status" value="1"/>
</dbReference>
<dbReference type="PROSITE" id="PS50110">
    <property type="entry name" value="RESPONSE_REGULATORY"/>
    <property type="match status" value="1"/>
</dbReference>
<dbReference type="InterPro" id="IPR003594">
    <property type="entry name" value="HATPase_dom"/>
</dbReference>
<evidence type="ECO:0000259" key="17">
    <source>
        <dbReference type="PROSITE" id="PS50112"/>
    </source>
</evidence>
<keyword evidence="6 13" id="KW-0597">Phosphoprotein</keyword>
<comment type="subcellular location">
    <subcellularLocation>
        <location evidence="2">Cell membrane</location>
    </subcellularLocation>
    <subcellularLocation>
        <location evidence="3">Membrane raft</location>
        <topology evidence="3">Multi-pass membrane protein</topology>
    </subcellularLocation>
</comment>
<dbReference type="NCBIfam" id="TIGR00229">
    <property type="entry name" value="sensory_box"/>
    <property type="match status" value="4"/>
</dbReference>
<evidence type="ECO:0000256" key="2">
    <source>
        <dbReference type="ARBA" id="ARBA00004236"/>
    </source>
</evidence>
<dbReference type="PROSITE" id="PS50112">
    <property type="entry name" value="PAS"/>
    <property type="match status" value="4"/>
</dbReference>
<dbReference type="SMART" id="SM00388">
    <property type="entry name" value="HisKA"/>
    <property type="match status" value="1"/>
</dbReference>
<dbReference type="OrthoDB" id="3272385at2"/>
<feature type="domain" description="PAS" evidence="17">
    <location>
        <begin position="304"/>
        <end position="374"/>
    </location>
</feature>
<dbReference type="Gene3D" id="3.30.450.20">
    <property type="entry name" value="PAS domain"/>
    <property type="match status" value="4"/>
</dbReference>
<dbReference type="PRINTS" id="PR00344">
    <property type="entry name" value="BCTRLSENSOR"/>
</dbReference>
<dbReference type="SMART" id="SM00448">
    <property type="entry name" value="REC"/>
    <property type="match status" value="1"/>
</dbReference>
<dbReference type="Pfam" id="PF08448">
    <property type="entry name" value="PAS_4"/>
    <property type="match status" value="2"/>
</dbReference>
<feature type="domain" description="PAC" evidence="18">
    <location>
        <begin position="379"/>
        <end position="434"/>
    </location>
</feature>
<evidence type="ECO:0000256" key="8">
    <source>
        <dbReference type="ARBA" id="ARBA00022741"/>
    </source>
</evidence>
<evidence type="ECO:0000256" key="5">
    <source>
        <dbReference type="ARBA" id="ARBA00022475"/>
    </source>
</evidence>
<feature type="domain" description="PAS" evidence="17">
    <location>
        <begin position="435"/>
        <end position="479"/>
    </location>
</feature>
<dbReference type="PANTHER" id="PTHR43304">
    <property type="entry name" value="PHYTOCHROME-LIKE PROTEIN CPH1"/>
    <property type="match status" value="1"/>
</dbReference>
<feature type="domain" description="PAS" evidence="17">
    <location>
        <begin position="44"/>
        <end position="89"/>
    </location>
</feature>
<gene>
    <name evidence="19" type="ORF">C5Y83_07270</name>
</gene>
<feature type="domain" description="Histidine kinase" evidence="15">
    <location>
        <begin position="578"/>
        <end position="796"/>
    </location>
</feature>
<comment type="caution">
    <text evidence="19">The sequence shown here is derived from an EMBL/GenBank/DDBJ whole genome shotgun (WGS) entry which is preliminary data.</text>
</comment>
<dbReference type="Proteomes" id="UP000238322">
    <property type="component" value="Unassembled WGS sequence"/>
</dbReference>
<dbReference type="Gene3D" id="3.30.565.10">
    <property type="entry name" value="Histidine kinase-like ATPase, C-terminal domain"/>
    <property type="match status" value="1"/>
</dbReference>
<dbReference type="GO" id="GO:0005524">
    <property type="term" value="F:ATP binding"/>
    <property type="evidence" value="ECO:0007669"/>
    <property type="project" value="UniProtKB-KW"/>
</dbReference>
<keyword evidence="8" id="KW-0547">Nucleotide-binding</keyword>
<evidence type="ECO:0000256" key="3">
    <source>
        <dbReference type="ARBA" id="ARBA00004314"/>
    </source>
</evidence>
<accession>A0A2S8FZW4</accession>
<keyword evidence="5" id="KW-1003">Cell membrane</keyword>
<evidence type="ECO:0000256" key="14">
    <source>
        <dbReference type="SAM" id="Coils"/>
    </source>
</evidence>
<keyword evidence="7" id="KW-0808">Transferase</keyword>
<keyword evidence="10" id="KW-0067">ATP-binding</keyword>
<dbReference type="InterPro" id="IPR052162">
    <property type="entry name" value="Sensor_kinase/Photoreceptor"/>
</dbReference>
<dbReference type="InterPro" id="IPR035965">
    <property type="entry name" value="PAS-like_dom_sf"/>
</dbReference>
<dbReference type="InterPro" id="IPR005467">
    <property type="entry name" value="His_kinase_dom"/>
</dbReference>
<dbReference type="SMART" id="SM00387">
    <property type="entry name" value="HATPase_c"/>
    <property type="match status" value="1"/>
</dbReference>
<organism evidence="19 20">
    <name type="scientific">Blastopirellula marina</name>
    <dbReference type="NCBI Taxonomy" id="124"/>
    <lineage>
        <taxon>Bacteria</taxon>
        <taxon>Pseudomonadati</taxon>
        <taxon>Planctomycetota</taxon>
        <taxon>Planctomycetia</taxon>
        <taxon>Pirellulales</taxon>
        <taxon>Pirellulaceae</taxon>
        <taxon>Blastopirellula</taxon>
    </lineage>
</organism>
<feature type="domain" description="PAS" evidence="17">
    <location>
        <begin position="175"/>
        <end position="248"/>
    </location>
</feature>
<comment type="catalytic activity">
    <reaction evidence="1">
        <text>ATP + protein L-histidine = ADP + protein N-phospho-L-histidine.</text>
        <dbReference type="EC" id="2.7.13.3"/>
    </reaction>
</comment>
<evidence type="ECO:0000259" key="15">
    <source>
        <dbReference type="PROSITE" id="PS50109"/>
    </source>
</evidence>
<feature type="modified residue" description="4-aspartylphosphate" evidence="13">
    <location>
        <position position="868"/>
    </location>
</feature>
<dbReference type="SUPFAM" id="SSF55785">
    <property type="entry name" value="PYP-like sensor domain (PAS domain)"/>
    <property type="match status" value="4"/>
</dbReference>
<dbReference type="InterPro" id="IPR000014">
    <property type="entry name" value="PAS"/>
</dbReference>
<dbReference type="SUPFAM" id="SSF55874">
    <property type="entry name" value="ATPase domain of HSP90 chaperone/DNA topoisomerase II/histidine kinase"/>
    <property type="match status" value="1"/>
</dbReference>
<reference evidence="19 20" key="1">
    <citation type="submission" date="2018-02" db="EMBL/GenBank/DDBJ databases">
        <title>Comparative genomes isolates from brazilian mangrove.</title>
        <authorList>
            <person name="Araujo J.E."/>
            <person name="Taketani R.G."/>
            <person name="Silva M.C.P."/>
            <person name="Loureco M.V."/>
            <person name="Andreote F.D."/>
        </authorList>
    </citation>
    <scope>NUCLEOTIDE SEQUENCE [LARGE SCALE GENOMIC DNA]</scope>
    <source>
        <strain evidence="19 20">Hex-1 MGV</strain>
    </source>
</reference>
<dbReference type="Gene3D" id="2.10.70.100">
    <property type="match status" value="2"/>
</dbReference>
<dbReference type="InterPro" id="IPR013656">
    <property type="entry name" value="PAS_4"/>
</dbReference>